<dbReference type="STRING" id="76728.AQ490_24940"/>
<reference evidence="2 3" key="1">
    <citation type="submission" date="2015-10" db="EMBL/GenBank/DDBJ databases">
        <title>Draft genome sequence of pyrrolomycin-producing Streptomyces vitaminophilus.</title>
        <authorList>
            <person name="Graham D.E."/>
            <person name="Mahan K.M."/>
            <person name="Klingeman D.M."/>
            <person name="Hettich R.L."/>
            <person name="Parry R.J."/>
        </authorList>
    </citation>
    <scope>NUCLEOTIDE SEQUENCE [LARGE SCALE GENOMIC DNA]</scope>
    <source>
        <strain evidence="2 3">ATCC 31673</strain>
    </source>
</reference>
<feature type="transmembrane region" description="Helical" evidence="1">
    <location>
        <begin position="77"/>
        <end position="95"/>
    </location>
</feature>
<gene>
    <name evidence="2" type="ORF">AQ490_24940</name>
</gene>
<organism evidence="2 3">
    <name type="scientific">Wenjunlia vitaminophila</name>
    <name type="common">Streptomyces vitaminophilus</name>
    <dbReference type="NCBI Taxonomy" id="76728"/>
    <lineage>
        <taxon>Bacteria</taxon>
        <taxon>Bacillati</taxon>
        <taxon>Actinomycetota</taxon>
        <taxon>Actinomycetes</taxon>
        <taxon>Kitasatosporales</taxon>
        <taxon>Streptomycetaceae</taxon>
        <taxon>Wenjunlia</taxon>
    </lineage>
</organism>
<keyword evidence="1" id="KW-0472">Membrane</keyword>
<name>A0A0T6LQX3_WENVI</name>
<dbReference type="eggNOG" id="ENOG50331QK">
    <property type="taxonomic scope" value="Bacteria"/>
</dbReference>
<proteinExistence type="predicted"/>
<dbReference type="AlphaFoldDB" id="A0A0T6LQX3"/>
<sequence>MTMKRLATVLAVLGGLFLLYTGISYLLAPHATAEGFGVPTLPEGRGKGFLEVKGMRDIGFGLVILALLLAGQRRALGLAMAAMAVVPAGDMLIVLNENGPAATAFGVHGLAAAVVAVTAGLLLRERTATA</sequence>
<comment type="caution">
    <text evidence="2">The sequence shown here is derived from an EMBL/GenBank/DDBJ whole genome shotgun (WGS) entry which is preliminary data.</text>
</comment>
<dbReference type="EMBL" id="LLZU01000022">
    <property type="protein sequence ID" value="KRV48519.1"/>
    <property type="molecule type" value="Genomic_DNA"/>
</dbReference>
<dbReference type="Proteomes" id="UP000050867">
    <property type="component" value="Unassembled WGS sequence"/>
</dbReference>
<feature type="transmembrane region" description="Helical" evidence="1">
    <location>
        <begin position="101"/>
        <end position="123"/>
    </location>
</feature>
<feature type="transmembrane region" description="Helical" evidence="1">
    <location>
        <begin position="53"/>
        <end position="70"/>
    </location>
</feature>
<accession>A0A0T6LQX3</accession>
<keyword evidence="1" id="KW-1133">Transmembrane helix</keyword>
<keyword evidence="1" id="KW-0812">Transmembrane</keyword>
<keyword evidence="3" id="KW-1185">Reference proteome</keyword>
<dbReference type="RefSeq" id="WP_018385869.1">
    <property type="nucleotide sequence ID" value="NZ_LLZU01000022.1"/>
</dbReference>
<evidence type="ECO:0000313" key="2">
    <source>
        <dbReference type="EMBL" id="KRV48519.1"/>
    </source>
</evidence>
<protein>
    <submittedName>
        <fullName evidence="2">Small membrane hydrophobic protein</fullName>
    </submittedName>
</protein>
<dbReference type="OrthoDB" id="119790at2"/>
<dbReference type="Pfam" id="PF14087">
    <property type="entry name" value="DUF4267"/>
    <property type="match status" value="1"/>
</dbReference>
<evidence type="ECO:0000256" key="1">
    <source>
        <dbReference type="SAM" id="Phobius"/>
    </source>
</evidence>
<evidence type="ECO:0000313" key="3">
    <source>
        <dbReference type="Proteomes" id="UP000050867"/>
    </source>
</evidence>
<dbReference type="InterPro" id="IPR025363">
    <property type="entry name" value="DUF4267"/>
</dbReference>